<name>A0A6J7DYW1_9ZZZZ</name>
<dbReference type="Pfam" id="PF02325">
    <property type="entry name" value="CCB3_YggT"/>
    <property type="match status" value="1"/>
</dbReference>
<keyword evidence="1" id="KW-1133">Transmembrane helix</keyword>
<reference evidence="2" key="1">
    <citation type="submission" date="2020-05" db="EMBL/GenBank/DDBJ databases">
        <authorList>
            <person name="Chiriac C."/>
            <person name="Salcher M."/>
            <person name="Ghai R."/>
            <person name="Kavagutti S V."/>
        </authorList>
    </citation>
    <scope>NUCLEOTIDE SEQUENCE</scope>
</reference>
<accession>A0A6J7DYW1</accession>
<dbReference type="EMBL" id="CAFBLU010000014">
    <property type="protein sequence ID" value="CAB4875836.1"/>
    <property type="molecule type" value="Genomic_DNA"/>
</dbReference>
<evidence type="ECO:0000313" key="2">
    <source>
        <dbReference type="EMBL" id="CAB4875836.1"/>
    </source>
</evidence>
<dbReference type="AlphaFoldDB" id="A0A6J7DYW1"/>
<feature type="transmembrane region" description="Helical" evidence="1">
    <location>
        <begin position="12"/>
        <end position="31"/>
    </location>
</feature>
<proteinExistence type="predicted"/>
<organism evidence="2">
    <name type="scientific">freshwater metagenome</name>
    <dbReference type="NCBI Taxonomy" id="449393"/>
    <lineage>
        <taxon>unclassified sequences</taxon>
        <taxon>metagenomes</taxon>
        <taxon>ecological metagenomes</taxon>
    </lineage>
</organism>
<gene>
    <name evidence="2" type="ORF">UFOPK3444_01008</name>
</gene>
<protein>
    <submittedName>
        <fullName evidence="2">Unannotated protein</fullName>
    </submittedName>
</protein>
<evidence type="ECO:0000256" key="1">
    <source>
        <dbReference type="SAM" id="Phobius"/>
    </source>
</evidence>
<dbReference type="GO" id="GO:0016020">
    <property type="term" value="C:membrane"/>
    <property type="evidence" value="ECO:0007669"/>
    <property type="project" value="InterPro"/>
</dbReference>
<keyword evidence="1" id="KW-0812">Transmembrane</keyword>
<sequence length="97" mass="10471">MIILATVRMQMAGFMEALILVYSILIVGWVVESWVLSSGMSPGRLTPVFKFLDGVVGPFMSLLRRFIPPLGPVDLSPLVALFAVQLGGGILVQLVRG</sequence>
<dbReference type="InterPro" id="IPR003425">
    <property type="entry name" value="CCB3/YggT"/>
</dbReference>
<feature type="transmembrane region" description="Helical" evidence="1">
    <location>
        <begin position="75"/>
        <end position="95"/>
    </location>
</feature>
<keyword evidence="1" id="KW-0472">Membrane</keyword>